<evidence type="ECO:0000313" key="1">
    <source>
        <dbReference type="EMBL" id="CAG8767908.1"/>
    </source>
</evidence>
<feature type="non-terminal residue" evidence="1">
    <location>
        <position position="1"/>
    </location>
</feature>
<keyword evidence="2" id="KW-1185">Reference proteome</keyword>
<proteinExistence type="predicted"/>
<gene>
    <name evidence="1" type="ORF">ACOLOM_LOCUS13576</name>
</gene>
<reference evidence="1" key="1">
    <citation type="submission" date="2021-06" db="EMBL/GenBank/DDBJ databases">
        <authorList>
            <person name="Kallberg Y."/>
            <person name="Tangrot J."/>
            <person name="Rosling A."/>
        </authorList>
    </citation>
    <scope>NUCLEOTIDE SEQUENCE</scope>
    <source>
        <strain evidence="1">CL356</strain>
    </source>
</reference>
<comment type="caution">
    <text evidence="1">The sequence shown here is derived from an EMBL/GenBank/DDBJ whole genome shotgun (WGS) entry which is preliminary data.</text>
</comment>
<protein>
    <submittedName>
        <fullName evidence="1">15000_t:CDS:1</fullName>
    </submittedName>
</protein>
<accession>A0ACA9QXA5</accession>
<evidence type="ECO:0000313" key="2">
    <source>
        <dbReference type="Proteomes" id="UP000789525"/>
    </source>
</evidence>
<feature type="non-terminal residue" evidence="1">
    <location>
        <position position="137"/>
    </location>
</feature>
<name>A0ACA9QXA5_9GLOM</name>
<dbReference type="Proteomes" id="UP000789525">
    <property type="component" value="Unassembled WGS sequence"/>
</dbReference>
<organism evidence="1 2">
    <name type="scientific">Acaulospora colombiana</name>
    <dbReference type="NCBI Taxonomy" id="27376"/>
    <lineage>
        <taxon>Eukaryota</taxon>
        <taxon>Fungi</taxon>
        <taxon>Fungi incertae sedis</taxon>
        <taxon>Mucoromycota</taxon>
        <taxon>Glomeromycotina</taxon>
        <taxon>Glomeromycetes</taxon>
        <taxon>Diversisporales</taxon>
        <taxon>Acaulosporaceae</taxon>
        <taxon>Acaulospora</taxon>
    </lineage>
</organism>
<sequence>PPVLHLENASEPFWVEWPPTTGECDMLVFTFHGGLMPYSLYFAVSHATDNQTWSEERFIAYASIISFQVYITPGIGFDSAGAEDIACSYFCSIISPYTVAYLSYIGIPVTAQSSQECSINDSSMITIEQPSTQESDQ</sequence>
<dbReference type="EMBL" id="CAJVPT010063013">
    <property type="protein sequence ID" value="CAG8767908.1"/>
    <property type="molecule type" value="Genomic_DNA"/>
</dbReference>